<dbReference type="InterPro" id="IPR050078">
    <property type="entry name" value="Ribosomal_L11_MeTrfase_PrmA"/>
</dbReference>
<keyword evidence="5 6" id="KW-0949">S-adenosyl-L-methionine</keyword>
<dbReference type="GO" id="GO:0005737">
    <property type="term" value="C:cytoplasm"/>
    <property type="evidence" value="ECO:0007669"/>
    <property type="project" value="UniProtKB-SubCell"/>
</dbReference>
<feature type="binding site" evidence="6">
    <location>
        <position position="160"/>
    </location>
    <ligand>
        <name>S-adenosyl-L-methionine</name>
        <dbReference type="ChEBI" id="CHEBI:59789"/>
    </ligand>
</feature>
<gene>
    <name evidence="6" type="primary">prmA</name>
    <name evidence="7" type="ORF">COB13_17130</name>
</gene>
<keyword evidence="3 6" id="KW-0489">Methyltransferase</keyword>
<comment type="caution">
    <text evidence="7">The sequence shown here is derived from an EMBL/GenBank/DDBJ whole genome shotgun (WGS) entry which is preliminary data.</text>
</comment>
<evidence type="ECO:0000256" key="3">
    <source>
        <dbReference type="ARBA" id="ARBA00022603"/>
    </source>
</evidence>
<evidence type="ECO:0000256" key="1">
    <source>
        <dbReference type="ARBA" id="ARBA00009741"/>
    </source>
</evidence>
<evidence type="ECO:0000313" key="7">
    <source>
        <dbReference type="EMBL" id="PCI96730.1"/>
    </source>
</evidence>
<comment type="catalytic activity">
    <reaction evidence="6">
        <text>L-lysyl-[protein] + 3 S-adenosyl-L-methionine = N(6),N(6),N(6)-trimethyl-L-lysyl-[protein] + 3 S-adenosyl-L-homocysteine + 3 H(+)</text>
        <dbReference type="Rhea" id="RHEA:54192"/>
        <dbReference type="Rhea" id="RHEA-COMP:9752"/>
        <dbReference type="Rhea" id="RHEA-COMP:13826"/>
        <dbReference type="ChEBI" id="CHEBI:15378"/>
        <dbReference type="ChEBI" id="CHEBI:29969"/>
        <dbReference type="ChEBI" id="CHEBI:57856"/>
        <dbReference type="ChEBI" id="CHEBI:59789"/>
        <dbReference type="ChEBI" id="CHEBI:61961"/>
    </reaction>
</comment>
<comment type="function">
    <text evidence="6">Methylates ribosomal protein L11.</text>
</comment>
<dbReference type="PANTHER" id="PTHR43648">
    <property type="entry name" value="ELECTRON TRANSFER FLAVOPROTEIN BETA SUBUNIT LYSINE METHYLTRANSFERASE"/>
    <property type="match status" value="1"/>
</dbReference>
<dbReference type="EMBL" id="NVUS01000039">
    <property type="protein sequence ID" value="PCI96730.1"/>
    <property type="molecule type" value="Genomic_DNA"/>
</dbReference>
<dbReference type="GO" id="GO:0032259">
    <property type="term" value="P:methylation"/>
    <property type="evidence" value="ECO:0007669"/>
    <property type="project" value="UniProtKB-KW"/>
</dbReference>
<keyword evidence="2 6" id="KW-0963">Cytoplasm</keyword>
<evidence type="ECO:0000256" key="2">
    <source>
        <dbReference type="ARBA" id="ARBA00022490"/>
    </source>
</evidence>
<dbReference type="GO" id="GO:0005840">
    <property type="term" value="C:ribosome"/>
    <property type="evidence" value="ECO:0007669"/>
    <property type="project" value="UniProtKB-KW"/>
</dbReference>
<keyword evidence="7" id="KW-0687">Ribonucleoprotein</keyword>
<dbReference type="EC" id="2.1.1.-" evidence="6"/>
<dbReference type="CDD" id="cd02440">
    <property type="entry name" value="AdoMet_MTases"/>
    <property type="match status" value="1"/>
</dbReference>
<dbReference type="GO" id="GO:0008276">
    <property type="term" value="F:protein methyltransferase activity"/>
    <property type="evidence" value="ECO:0007669"/>
    <property type="project" value="UniProtKB-UniRule"/>
</dbReference>
<comment type="subcellular location">
    <subcellularLocation>
        <location evidence="6">Cytoplasm</location>
    </subcellularLocation>
</comment>
<dbReference type="PANTHER" id="PTHR43648:SF1">
    <property type="entry name" value="ELECTRON TRANSFER FLAVOPROTEIN BETA SUBUNIT LYSINE METHYLTRANSFERASE"/>
    <property type="match status" value="1"/>
</dbReference>
<dbReference type="Pfam" id="PF06325">
    <property type="entry name" value="PrmA"/>
    <property type="match status" value="1"/>
</dbReference>
<proteinExistence type="inferred from homology"/>
<reference key="1">
    <citation type="submission" date="2017-08" db="EMBL/GenBank/DDBJ databases">
        <title>A dynamic microbial community with high functional redundancy inhabits the cold, oxic subseafloor aquifer.</title>
        <authorList>
            <person name="Tully B.J."/>
            <person name="Wheat C.G."/>
            <person name="Glazer B.T."/>
            <person name="Huber J.A."/>
        </authorList>
    </citation>
    <scope>NUCLEOTIDE SEQUENCE [LARGE SCALE GENOMIC DNA]</scope>
</reference>
<evidence type="ECO:0000256" key="5">
    <source>
        <dbReference type="ARBA" id="ARBA00022691"/>
    </source>
</evidence>
<protein>
    <recommendedName>
        <fullName evidence="6">Ribosomal protein L11 methyltransferase</fullName>
        <shortName evidence="6">L11 Mtase</shortName>
        <ecNumber evidence="6">2.1.1.-</ecNumber>
    </recommendedName>
</protein>
<dbReference type="HAMAP" id="MF_00735">
    <property type="entry name" value="Methyltr_PrmA"/>
    <property type="match status" value="1"/>
</dbReference>
<keyword evidence="7" id="KW-0689">Ribosomal protein</keyword>
<name>A0A2A4YQ29_9PROT</name>
<evidence type="ECO:0000256" key="4">
    <source>
        <dbReference type="ARBA" id="ARBA00022679"/>
    </source>
</evidence>
<evidence type="ECO:0000256" key="6">
    <source>
        <dbReference type="HAMAP-Rule" id="MF_00735"/>
    </source>
</evidence>
<dbReference type="SUPFAM" id="SSF53335">
    <property type="entry name" value="S-adenosyl-L-methionine-dependent methyltransferases"/>
    <property type="match status" value="1"/>
</dbReference>
<feature type="binding site" evidence="6">
    <location>
        <position position="137"/>
    </location>
    <ligand>
        <name>S-adenosyl-L-methionine</name>
        <dbReference type="ChEBI" id="CHEBI:59789"/>
    </ligand>
</feature>
<keyword evidence="4 6" id="KW-0808">Transferase</keyword>
<dbReference type="AlphaFoldDB" id="A0A2A4YQ29"/>
<dbReference type="NCBIfam" id="NF001784">
    <property type="entry name" value="PRK00517.2-1"/>
    <property type="match status" value="1"/>
</dbReference>
<sequence>MEEARFYAKCIVSKSNANQYADALEQATWPEAMSITWFETHDESQEWDLRAYYEFEPKSDELNKLFTDAGLAPLDIDIIALDENVNWVAESLTALAPIQAGRFFLHGQHDTDKCPTSAIGLEIDANLAFGTGHHGTTKGCLIALDKLLKIGAFHNAIDLGTGTGLLAIAAAKVLKNRVIATDIDPVATKIVRENAVINNVQNLITPITAKGFNHIELRDNAPYDLIIANILAKPLTTMAVEIRKNITDDGSLILSGLLGTQANWVSSYFKAQGFREIDRNIIDDWATLIFRT</sequence>
<dbReference type="Gene3D" id="3.40.50.150">
    <property type="entry name" value="Vaccinia Virus protein VP39"/>
    <property type="match status" value="1"/>
</dbReference>
<feature type="binding site" evidence="6">
    <location>
        <position position="182"/>
    </location>
    <ligand>
        <name>S-adenosyl-L-methionine</name>
        <dbReference type="ChEBI" id="CHEBI:59789"/>
    </ligand>
</feature>
<dbReference type="InterPro" id="IPR029063">
    <property type="entry name" value="SAM-dependent_MTases_sf"/>
</dbReference>
<reference evidence="7" key="2">
    <citation type="journal article" date="2018" name="ISME J.">
        <title>A dynamic microbial community with high functional redundancy inhabits the cold, oxic subseafloor aquifer.</title>
        <authorList>
            <person name="Tully B.J."/>
            <person name="Wheat C.G."/>
            <person name="Glazer B.T."/>
            <person name="Huber J.A."/>
        </authorList>
    </citation>
    <scope>NUCLEOTIDE SEQUENCE</scope>
    <source>
        <strain evidence="7">NORP83</strain>
    </source>
</reference>
<dbReference type="InterPro" id="IPR004498">
    <property type="entry name" value="Ribosomal_PrmA_MeTrfase"/>
</dbReference>
<organism evidence="7">
    <name type="scientific">OCS116 cluster bacterium</name>
    <dbReference type="NCBI Taxonomy" id="2030921"/>
    <lineage>
        <taxon>Bacteria</taxon>
        <taxon>Pseudomonadati</taxon>
        <taxon>Pseudomonadota</taxon>
        <taxon>Alphaproteobacteria</taxon>
        <taxon>OCS116 cluster</taxon>
    </lineage>
</organism>
<feature type="binding site" evidence="6">
    <location>
        <position position="229"/>
    </location>
    <ligand>
        <name>S-adenosyl-L-methionine</name>
        <dbReference type="ChEBI" id="CHEBI:59789"/>
    </ligand>
</feature>
<accession>A0A2A4YQ29</accession>
<comment type="similarity">
    <text evidence="1 6">Belongs to the methyltransferase superfamily. PrmA family.</text>
</comment>